<keyword evidence="2" id="KW-1185">Reference proteome</keyword>
<proteinExistence type="predicted"/>
<evidence type="ECO:0000313" key="1">
    <source>
        <dbReference type="EMBL" id="KAG8003150.1"/>
    </source>
</evidence>
<evidence type="ECO:0000313" key="2">
    <source>
        <dbReference type="Proteomes" id="UP000805704"/>
    </source>
</evidence>
<dbReference type="Proteomes" id="UP000805704">
    <property type="component" value="Chromosome 4"/>
</dbReference>
<name>A0ACB7EMW3_NIBAL</name>
<feature type="non-terminal residue" evidence="1">
    <location>
        <position position="1"/>
    </location>
</feature>
<reference evidence="1" key="1">
    <citation type="submission" date="2020-04" db="EMBL/GenBank/DDBJ databases">
        <title>A chromosome-scale assembly and high-density genetic map of the yellow drum (Nibea albiflora) genome.</title>
        <authorList>
            <person name="Xu D."/>
            <person name="Zhang W."/>
            <person name="Chen R."/>
            <person name="Tan P."/>
            <person name="Wang L."/>
            <person name="Song H."/>
            <person name="Tian L."/>
            <person name="Zhu Q."/>
            <person name="Wang B."/>
        </authorList>
    </citation>
    <scope>NUCLEOTIDE SEQUENCE</scope>
    <source>
        <strain evidence="1">ZJHYS-2018</strain>
    </source>
</reference>
<sequence>RRLQQGCLSFRTSKQGACRESKGPAALVSPLSCQRTRNTVELRRRDEDKTEKDGRGQDKLEGDTSG</sequence>
<dbReference type="EMBL" id="CM024792">
    <property type="protein sequence ID" value="KAG8003150.1"/>
    <property type="molecule type" value="Genomic_DNA"/>
</dbReference>
<gene>
    <name evidence="1" type="ORF">GBF38_007526</name>
</gene>
<comment type="caution">
    <text evidence="1">The sequence shown here is derived from an EMBL/GenBank/DDBJ whole genome shotgun (WGS) entry which is preliminary data.</text>
</comment>
<accession>A0ACB7EMW3</accession>
<protein>
    <submittedName>
        <fullName evidence="1">Uncharacterized protein</fullName>
    </submittedName>
</protein>
<organism evidence="1 2">
    <name type="scientific">Nibea albiflora</name>
    <name type="common">Yellow drum</name>
    <name type="synonym">Corvina albiflora</name>
    <dbReference type="NCBI Taxonomy" id="240163"/>
    <lineage>
        <taxon>Eukaryota</taxon>
        <taxon>Metazoa</taxon>
        <taxon>Chordata</taxon>
        <taxon>Craniata</taxon>
        <taxon>Vertebrata</taxon>
        <taxon>Euteleostomi</taxon>
        <taxon>Actinopterygii</taxon>
        <taxon>Neopterygii</taxon>
        <taxon>Teleostei</taxon>
        <taxon>Neoteleostei</taxon>
        <taxon>Acanthomorphata</taxon>
        <taxon>Eupercaria</taxon>
        <taxon>Sciaenidae</taxon>
        <taxon>Nibea</taxon>
    </lineage>
</organism>